<keyword evidence="3" id="KW-1185">Reference proteome</keyword>
<accession>A0ABT5ITD2</accession>
<reference evidence="2 3" key="1">
    <citation type="submission" date="2023-01" db="EMBL/GenBank/DDBJ databases">
        <title>Novel species of the genus Vogesella isolated from rivers.</title>
        <authorList>
            <person name="Lu H."/>
        </authorList>
    </citation>
    <scope>NUCLEOTIDE SEQUENCE [LARGE SCALE GENOMIC DNA]</scope>
    <source>
        <strain evidence="2 3">DC21W</strain>
    </source>
</reference>
<evidence type="ECO:0000313" key="2">
    <source>
        <dbReference type="EMBL" id="MDC7715827.1"/>
    </source>
</evidence>
<proteinExistence type="predicted"/>
<feature type="region of interest" description="Disordered" evidence="1">
    <location>
        <begin position="184"/>
        <end position="210"/>
    </location>
</feature>
<protein>
    <submittedName>
        <fullName evidence="2">Uncharacterized protein</fullName>
    </submittedName>
</protein>
<evidence type="ECO:0000256" key="1">
    <source>
        <dbReference type="SAM" id="MobiDB-lite"/>
    </source>
</evidence>
<organism evidence="2 3">
    <name type="scientific">Vogesella aquatica</name>
    <dbReference type="NCBI Taxonomy" id="2984206"/>
    <lineage>
        <taxon>Bacteria</taxon>
        <taxon>Pseudomonadati</taxon>
        <taxon>Pseudomonadota</taxon>
        <taxon>Betaproteobacteria</taxon>
        <taxon>Neisseriales</taxon>
        <taxon>Chromobacteriaceae</taxon>
        <taxon>Vogesella</taxon>
    </lineage>
</organism>
<gene>
    <name evidence="2" type="ORF">PQU95_01145</name>
</gene>
<sequence length="210" mass="23594">MLTFVLLSVLLTLAWGWRLYRSYRHIRLQSRLAFLAYTPLPDGVRQRWRARYPALSPQEAARVEQGLQQFFRLFARNNKQALAMPSHTVDALWHEFILDTRAYQAFCQEAFGRFLHHTPTDSSNRKQQQAMLRQSWYGACHDEGLAWQQPVQLPLLFALDYELGLADAFDPGLLFPPAAPASDSLYGGTESSGDSGSDSSCSSCSGCGGD</sequence>
<comment type="caution">
    <text evidence="2">The sequence shown here is derived from an EMBL/GenBank/DDBJ whole genome shotgun (WGS) entry which is preliminary data.</text>
</comment>
<dbReference type="Proteomes" id="UP001219956">
    <property type="component" value="Unassembled WGS sequence"/>
</dbReference>
<dbReference type="EMBL" id="JAQQLF010000001">
    <property type="protein sequence ID" value="MDC7715827.1"/>
    <property type="molecule type" value="Genomic_DNA"/>
</dbReference>
<dbReference type="RefSeq" id="WP_272750308.1">
    <property type="nucleotide sequence ID" value="NZ_JAQQLF010000001.1"/>
</dbReference>
<feature type="compositionally biased region" description="Low complexity" evidence="1">
    <location>
        <begin position="191"/>
        <end position="210"/>
    </location>
</feature>
<evidence type="ECO:0000313" key="3">
    <source>
        <dbReference type="Proteomes" id="UP001219956"/>
    </source>
</evidence>
<name>A0ABT5ITD2_9NEIS</name>